<protein>
    <submittedName>
        <fullName evidence="4">AcrR family transcriptional regulator</fullName>
    </submittedName>
</protein>
<dbReference type="GO" id="GO:0003677">
    <property type="term" value="F:DNA binding"/>
    <property type="evidence" value="ECO:0007669"/>
    <property type="project" value="UniProtKB-UniRule"/>
</dbReference>
<keyword evidence="5" id="KW-1185">Reference proteome</keyword>
<dbReference type="PANTHER" id="PTHR43479:SF11">
    <property type="entry name" value="ACREF_ENVCD OPERON REPRESSOR-RELATED"/>
    <property type="match status" value="1"/>
</dbReference>
<dbReference type="Proteomes" id="UP000547444">
    <property type="component" value="Unassembled WGS sequence"/>
</dbReference>
<evidence type="ECO:0000256" key="1">
    <source>
        <dbReference type="ARBA" id="ARBA00023125"/>
    </source>
</evidence>
<dbReference type="AlphaFoldDB" id="A0A7X5ZAV8"/>
<dbReference type="EMBL" id="JAANOW010000001">
    <property type="protein sequence ID" value="NIH93837.1"/>
    <property type="molecule type" value="Genomic_DNA"/>
</dbReference>
<accession>A0A7X5ZAV8</accession>
<evidence type="ECO:0000313" key="4">
    <source>
        <dbReference type="EMBL" id="NIH93837.1"/>
    </source>
</evidence>
<feature type="domain" description="HTH tetR-type" evidence="3">
    <location>
        <begin position="17"/>
        <end position="76"/>
    </location>
</feature>
<dbReference type="InterPro" id="IPR009057">
    <property type="entry name" value="Homeodomain-like_sf"/>
</dbReference>
<dbReference type="InterPro" id="IPR050624">
    <property type="entry name" value="HTH-type_Tx_Regulator"/>
</dbReference>
<comment type="caution">
    <text evidence="4">The sequence shown here is derived from an EMBL/GenBank/DDBJ whole genome shotgun (WGS) entry which is preliminary data.</text>
</comment>
<organism evidence="4 5">
    <name type="scientific">Mycolicibacterium fluoranthenivorans</name>
    <dbReference type="NCBI Taxonomy" id="258505"/>
    <lineage>
        <taxon>Bacteria</taxon>
        <taxon>Bacillati</taxon>
        <taxon>Actinomycetota</taxon>
        <taxon>Actinomycetes</taxon>
        <taxon>Mycobacteriales</taxon>
        <taxon>Mycobacteriaceae</taxon>
        <taxon>Mycolicibacterium</taxon>
    </lineage>
</organism>
<keyword evidence="1 2" id="KW-0238">DNA-binding</keyword>
<feature type="DNA-binding region" description="H-T-H motif" evidence="2">
    <location>
        <begin position="39"/>
        <end position="58"/>
    </location>
</feature>
<dbReference type="Pfam" id="PF00440">
    <property type="entry name" value="TetR_N"/>
    <property type="match status" value="1"/>
</dbReference>
<reference evidence="4 5" key="1">
    <citation type="submission" date="2020-03" db="EMBL/GenBank/DDBJ databases">
        <title>Sequencing the genomes of 1000 actinobacteria strains.</title>
        <authorList>
            <person name="Klenk H.-P."/>
        </authorList>
    </citation>
    <scope>NUCLEOTIDE SEQUENCE [LARGE SCALE GENOMIC DNA]</scope>
    <source>
        <strain evidence="4 5">DSM 44556</strain>
    </source>
</reference>
<dbReference type="Gene3D" id="1.10.357.10">
    <property type="entry name" value="Tetracycline Repressor, domain 2"/>
    <property type="match status" value="1"/>
</dbReference>
<dbReference type="InterPro" id="IPR001647">
    <property type="entry name" value="HTH_TetR"/>
</dbReference>
<evidence type="ECO:0000313" key="5">
    <source>
        <dbReference type="Proteomes" id="UP000547444"/>
    </source>
</evidence>
<evidence type="ECO:0000256" key="2">
    <source>
        <dbReference type="PROSITE-ProRule" id="PRU00335"/>
    </source>
</evidence>
<dbReference type="SUPFAM" id="SSF46689">
    <property type="entry name" value="Homeodomain-like"/>
    <property type="match status" value="1"/>
</dbReference>
<proteinExistence type="predicted"/>
<dbReference type="PANTHER" id="PTHR43479">
    <property type="entry name" value="ACREF/ENVCD OPERON REPRESSOR-RELATED"/>
    <property type="match status" value="1"/>
</dbReference>
<dbReference type="PROSITE" id="PS50977">
    <property type="entry name" value="HTH_TETR_2"/>
    <property type="match status" value="1"/>
</dbReference>
<name>A0A7X5ZAV8_9MYCO</name>
<sequence>MTQVRPYRGVEAPQRMADRRRRFIDAGLELLGGGTEELTVRAICRQSGVATRHFYEAFADKDEFVAAVFDSVVAVIAATTQAAVASVPFAEQNRAGITNLVRTVSEDTRMGRLLFDPRLSNAVLMRKRTELGGVFAALAGQHLQMALQRDETPRITAVAHFVVGGVSQAINAWLTGSIAFGQEELIDQLTTLLDGFVDPRLY</sequence>
<gene>
    <name evidence="4" type="ORF">FHU31_000793</name>
</gene>
<evidence type="ECO:0000259" key="3">
    <source>
        <dbReference type="PROSITE" id="PS50977"/>
    </source>
</evidence>